<reference evidence="3" key="1">
    <citation type="journal article" date="2019" name="Int. J. Syst. Evol. Microbiol.">
        <title>The Global Catalogue of Microorganisms (GCM) 10K type strain sequencing project: providing services to taxonomists for standard genome sequencing and annotation.</title>
        <authorList>
            <consortium name="The Broad Institute Genomics Platform"/>
            <consortium name="The Broad Institute Genome Sequencing Center for Infectious Disease"/>
            <person name="Wu L."/>
            <person name="Ma J."/>
        </authorList>
    </citation>
    <scope>NUCLEOTIDE SEQUENCE [LARGE SCALE GENOMIC DNA]</scope>
    <source>
        <strain evidence="3">IBRC-M 10703</strain>
    </source>
</reference>
<dbReference type="Pfam" id="PF21948">
    <property type="entry name" value="LplA-B_cat"/>
    <property type="match status" value="1"/>
</dbReference>
<dbReference type="GO" id="GO:0016874">
    <property type="term" value="F:ligase activity"/>
    <property type="evidence" value="ECO:0007669"/>
    <property type="project" value="UniProtKB-KW"/>
</dbReference>
<comment type="caution">
    <text evidence="2">The sequence shown here is derived from an EMBL/GenBank/DDBJ whole genome shotgun (WGS) entry which is preliminary data.</text>
</comment>
<keyword evidence="2" id="KW-0436">Ligase</keyword>
<dbReference type="EMBL" id="JBHSAO010000010">
    <property type="protein sequence ID" value="MFC4024801.1"/>
    <property type="molecule type" value="Genomic_DNA"/>
</dbReference>
<dbReference type="Proteomes" id="UP001595772">
    <property type="component" value="Unassembled WGS sequence"/>
</dbReference>
<protein>
    <submittedName>
        <fullName evidence="2">Biotin/lipoate A/B protein ligase family protein</fullName>
    </submittedName>
</protein>
<dbReference type="PANTHER" id="PTHR43679:SF2">
    <property type="entry name" value="OCTANOYL-[GCVH]:PROTEIN N-OCTANOYLTRANSFERASE"/>
    <property type="match status" value="1"/>
</dbReference>
<sequence>MNRQWAFIDTGFSDAAINMAFDECLINWHSEGKIPPTLRFYGWKAPSLSVGYFQKVENKIDFKALHDYNCQFVRRLTGGSAVLHDNELTYSLVISENDPDIPLSVQEAYYVLSKGVLEGYKNLGIPAEYAVVEKQSDRERTPICFEKPAFYEMVVDGKKLSGNAQTRKKGVLLQHGSLPISINTTMLFDLFQFPSEKVRERKRNSFSKKAITLDQLTTKKHRYETLKEAFENGFKKGLDIDLHPLELSQDDWDEVNALAKTKYELDNWNTNLNKERASIGKTSRIHP</sequence>
<dbReference type="Gene3D" id="3.30.930.10">
    <property type="entry name" value="Bira Bifunctional Protein, Domain 2"/>
    <property type="match status" value="1"/>
</dbReference>
<dbReference type="CDD" id="cd16443">
    <property type="entry name" value="LplA"/>
    <property type="match status" value="1"/>
</dbReference>
<dbReference type="PROSITE" id="PS51733">
    <property type="entry name" value="BPL_LPL_CATALYTIC"/>
    <property type="match status" value="1"/>
</dbReference>
<evidence type="ECO:0000259" key="1">
    <source>
        <dbReference type="PROSITE" id="PS51733"/>
    </source>
</evidence>
<dbReference type="SUPFAM" id="SSF55681">
    <property type="entry name" value="Class II aaRS and biotin synthetases"/>
    <property type="match status" value="1"/>
</dbReference>
<feature type="domain" description="BPL/LPL catalytic" evidence="1">
    <location>
        <begin position="32"/>
        <end position="242"/>
    </location>
</feature>
<evidence type="ECO:0000313" key="2">
    <source>
        <dbReference type="EMBL" id="MFC4024801.1"/>
    </source>
</evidence>
<dbReference type="RefSeq" id="WP_379497301.1">
    <property type="nucleotide sequence ID" value="NZ_JBHSAO010000010.1"/>
</dbReference>
<dbReference type="InterPro" id="IPR050664">
    <property type="entry name" value="Octanoyltrans_LipM/LipL"/>
</dbReference>
<proteinExistence type="predicted"/>
<dbReference type="InterPro" id="IPR045864">
    <property type="entry name" value="aa-tRNA-synth_II/BPL/LPL"/>
</dbReference>
<gene>
    <name evidence="2" type="ORF">ACFOUV_13440</name>
</gene>
<dbReference type="InterPro" id="IPR004143">
    <property type="entry name" value="BPL_LPL_catalytic"/>
</dbReference>
<evidence type="ECO:0000313" key="3">
    <source>
        <dbReference type="Proteomes" id="UP001595772"/>
    </source>
</evidence>
<keyword evidence="3" id="KW-1185">Reference proteome</keyword>
<organism evidence="2 3">
    <name type="scientific">Oceanobacillus longus</name>
    <dbReference type="NCBI Taxonomy" id="930120"/>
    <lineage>
        <taxon>Bacteria</taxon>
        <taxon>Bacillati</taxon>
        <taxon>Bacillota</taxon>
        <taxon>Bacilli</taxon>
        <taxon>Bacillales</taxon>
        <taxon>Bacillaceae</taxon>
        <taxon>Oceanobacillus</taxon>
    </lineage>
</organism>
<dbReference type="PANTHER" id="PTHR43679">
    <property type="entry name" value="OCTANOYLTRANSFERASE LIPM-RELATED"/>
    <property type="match status" value="1"/>
</dbReference>
<name>A0ABV8H0S2_9BACI</name>
<accession>A0ABV8H0S2</accession>